<sequence length="60" mass="6427">MTTLKTLLDNPNDLVCFAAGAIAALLGVWLGARILHRVRGGEPNVLLDGRSPTIQQDQTD</sequence>
<gene>
    <name evidence="2" type="ORF">LCGC14_0095260</name>
</gene>
<dbReference type="AlphaFoldDB" id="A0A0F9YGQ2"/>
<accession>A0A0F9YGQ2</accession>
<keyword evidence="1" id="KW-0812">Transmembrane</keyword>
<keyword evidence="1" id="KW-1133">Transmembrane helix</keyword>
<evidence type="ECO:0000256" key="1">
    <source>
        <dbReference type="SAM" id="Phobius"/>
    </source>
</evidence>
<reference evidence="2" key="1">
    <citation type="journal article" date="2015" name="Nature">
        <title>Complex archaea that bridge the gap between prokaryotes and eukaryotes.</title>
        <authorList>
            <person name="Spang A."/>
            <person name="Saw J.H."/>
            <person name="Jorgensen S.L."/>
            <person name="Zaremba-Niedzwiedzka K."/>
            <person name="Martijn J."/>
            <person name="Lind A.E."/>
            <person name="van Eijk R."/>
            <person name="Schleper C."/>
            <person name="Guy L."/>
            <person name="Ettema T.J."/>
        </authorList>
    </citation>
    <scope>NUCLEOTIDE SEQUENCE</scope>
</reference>
<evidence type="ECO:0000313" key="2">
    <source>
        <dbReference type="EMBL" id="KKO03599.1"/>
    </source>
</evidence>
<feature type="transmembrane region" description="Helical" evidence="1">
    <location>
        <begin position="12"/>
        <end position="32"/>
    </location>
</feature>
<dbReference type="EMBL" id="LAZR01000026">
    <property type="protein sequence ID" value="KKO03599.1"/>
    <property type="molecule type" value="Genomic_DNA"/>
</dbReference>
<organism evidence="2">
    <name type="scientific">marine sediment metagenome</name>
    <dbReference type="NCBI Taxonomy" id="412755"/>
    <lineage>
        <taxon>unclassified sequences</taxon>
        <taxon>metagenomes</taxon>
        <taxon>ecological metagenomes</taxon>
    </lineage>
</organism>
<name>A0A0F9YGQ2_9ZZZZ</name>
<keyword evidence="1" id="KW-0472">Membrane</keyword>
<protein>
    <submittedName>
        <fullName evidence="2">Uncharacterized protein</fullName>
    </submittedName>
</protein>
<proteinExistence type="predicted"/>
<comment type="caution">
    <text evidence="2">The sequence shown here is derived from an EMBL/GenBank/DDBJ whole genome shotgun (WGS) entry which is preliminary data.</text>
</comment>